<dbReference type="InterPro" id="IPR010079">
    <property type="entry name" value="Xanthine_PRibTrfase"/>
</dbReference>
<evidence type="ECO:0000256" key="4">
    <source>
        <dbReference type="ARBA" id="ARBA00022726"/>
    </source>
</evidence>
<keyword evidence="2 5" id="KW-0328">Glycosyltransferase</keyword>
<dbReference type="Proteomes" id="UP000300879">
    <property type="component" value="Chromosome"/>
</dbReference>
<dbReference type="SUPFAM" id="SSF53271">
    <property type="entry name" value="PRTase-like"/>
    <property type="match status" value="1"/>
</dbReference>
<feature type="domain" description="Phosphoribosyltransferase" evidence="7">
    <location>
        <begin position="67"/>
        <end position="190"/>
    </location>
</feature>
<dbReference type="HAMAP" id="MF_01184">
    <property type="entry name" value="XPRTase"/>
    <property type="match status" value="1"/>
</dbReference>
<keyword evidence="1 5" id="KW-0963">Cytoplasm</keyword>
<dbReference type="UniPathway" id="UPA00602">
    <property type="reaction ID" value="UER00658"/>
</dbReference>
<feature type="binding site" evidence="5">
    <location>
        <begin position="161"/>
        <end position="165"/>
    </location>
    <ligand>
        <name>5-phospho-alpha-D-ribose 1-diphosphate</name>
        <dbReference type="ChEBI" id="CHEBI:58017"/>
    </ligand>
</feature>
<name>A0A4P8XP86_9BACL</name>
<accession>A0A4P8XP86</accession>
<dbReference type="GO" id="GO:0046110">
    <property type="term" value="P:xanthine metabolic process"/>
    <property type="evidence" value="ECO:0007669"/>
    <property type="project" value="UniProtKB-UniRule"/>
</dbReference>
<protein>
    <recommendedName>
        <fullName evidence="5 6">Xanthine phosphoribosyltransferase</fullName>
        <shortName evidence="5">XPRTase</shortName>
        <ecNumber evidence="5 6">2.4.2.22</ecNumber>
    </recommendedName>
</protein>
<dbReference type="EMBL" id="CP040396">
    <property type="protein sequence ID" value="QCT03451.1"/>
    <property type="molecule type" value="Genomic_DNA"/>
</dbReference>
<evidence type="ECO:0000313" key="8">
    <source>
        <dbReference type="EMBL" id="QCT03451.1"/>
    </source>
</evidence>
<evidence type="ECO:0000313" key="9">
    <source>
        <dbReference type="Proteomes" id="UP000300879"/>
    </source>
</evidence>
<feature type="binding site" evidence="5">
    <location>
        <position position="60"/>
    </location>
    <ligand>
        <name>xanthine</name>
        <dbReference type="ChEBI" id="CHEBI:17712"/>
    </ligand>
</feature>
<evidence type="ECO:0000256" key="1">
    <source>
        <dbReference type="ARBA" id="ARBA00022490"/>
    </source>
</evidence>
<dbReference type="CDD" id="cd06223">
    <property type="entry name" value="PRTases_typeI"/>
    <property type="match status" value="1"/>
</dbReference>
<keyword evidence="3 5" id="KW-0808">Transferase</keyword>
<dbReference type="InterPro" id="IPR000836">
    <property type="entry name" value="PRTase_dom"/>
</dbReference>
<gene>
    <name evidence="5" type="primary">xpt</name>
    <name evidence="8" type="ORF">E6C60_2739</name>
</gene>
<comment type="caution">
    <text evidence="5">Lacks conserved residue(s) required for the propagation of feature annotation.</text>
</comment>
<dbReference type="KEGG" id="palo:E6C60_2739"/>
<evidence type="ECO:0000256" key="2">
    <source>
        <dbReference type="ARBA" id="ARBA00022676"/>
    </source>
</evidence>
<dbReference type="EC" id="2.4.2.22" evidence="5 6"/>
<evidence type="ECO:0000256" key="6">
    <source>
        <dbReference type="NCBIfam" id="TIGR01744"/>
    </source>
</evidence>
<dbReference type="NCBIfam" id="TIGR01744">
    <property type="entry name" value="XPRTase"/>
    <property type="match status" value="1"/>
</dbReference>
<comment type="subunit">
    <text evidence="5">Homodimer.</text>
</comment>
<evidence type="ECO:0000256" key="5">
    <source>
        <dbReference type="HAMAP-Rule" id="MF_01184"/>
    </source>
</evidence>
<comment type="similarity">
    <text evidence="5">Belongs to the purine/pyrimidine phosphoribosyltransferase family. Xpt subfamily.</text>
</comment>
<dbReference type="Pfam" id="PF00156">
    <property type="entry name" value="Pribosyltran"/>
    <property type="match status" value="1"/>
</dbReference>
<dbReference type="GO" id="GO:0000310">
    <property type="term" value="F:xanthine phosphoribosyltransferase activity"/>
    <property type="evidence" value="ECO:0007669"/>
    <property type="project" value="UniProtKB-UniRule"/>
</dbReference>
<dbReference type="InterPro" id="IPR029057">
    <property type="entry name" value="PRTase-like"/>
</dbReference>
<dbReference type="GO" id="GO:0032265">
    <property type="term" value="P:XMP salvage"/>
    <property type="evidence" value="ECO:0007669"/>
    <property type="project" value="UniProtKB-UniRule"/>
</dbReference>
<dbReference type="InterPro" id="IPR050118">
    <property type="entry name" value="Pur/Pyrimidine_PRTase"/>
</dbReference>
<dbReference type="PANTHER" id="PTHR43864">
    <property type="entry name" value="HYPOXANTHINE/GUANINE PHOSPHORIBOSYLTRANSFERASE"/>
    <property type="match status" value="1"/>
</dbReference>
<dbReference type="Gene3D" id="3.40.50.2020">
    <property type="match status" value="1"/>
</dbReference>
<comment type="subcellular location">
    <subcellularLocation>
        <location evidence="5">Cytoplasm</location>
    </subcellularLocation>
</comment>
<keyword evidence="4 5" id="KW-0660">Purine salvage</keyword>
<reference evidence="8 9" key="1">
    <citation type="submission" date="2019-05" db="EMBL/GenBank/DDBJ databases">
        <authorList>
            <person name="Chen C."/>
        </authorList>
    </citation>
    <scope>NUCLEOTIDE SEQUENCE [LARGE SCALE GENOMIC DNA]</scope>
    <source>
        <strain evidence="8 9">HB172198</strain>
    </source>
</reference>
<feature type="binding site" evidence="5">
    <location>
        <position position="189"/>
    </location>
    <ligand>
        <name>xanthine</name>
        <dbReference type="ChEBI" id="CHEBI:17712"/>
    </ligand>
</feature>
<organism evidence="8 9">
    <name type="scientific">Paenibacillus algicola</name>
    <dbReference type="NCBI Taxonomy" id="2565926"/>
    <lineage>
        <taxon>Bacteria</taxon>
        <taxon>Bacillati</taxon>
        <taxon>Bacillota</taxon>
        <taxon>Bacilli</taxon>
        <taxon>Bacillales</taxon>
        <taxon>Paenibacillaceae</taxon>
        <taxon>Paenibacillus</taxon>
    </lineage>
</organism>
<evidence type="ECO:0000256" key="3">
    <source>
        <dbReference type="ARBA" id="ARBA00022679"/>
    </source>
</evidence>
<sequence length="224" mass="24540">MEGSAGYRDLQTCRMLLKCGNFTTKVIGVGGQDMEWLKQRVLQEAVVLSDQVIKLDALLTHQVDPSLIMEMGKAFAARFRDQGVTRVVTLESSGISVAFAAALALEVPMVFARRKKTLLADPDALCERVPSFTKGIVTDIMMSRQFISKEDRVLFIDDIIANGDAARGLIKIIERAGAELVGLGVVIEKSFQAGARTLREQGIQVEPLLQIKSLEGGRITFVDE</sequence>
<dbReference type="GO" id="GO:0005737">
    <property type="term" value="C:cytoplasm"/>
    <property type="evidence" value="ECO:0007669"/>
    <property type="project" value="UniProtKB-SubCell"/>
</dbReference>
<comment type="function">
    <text evidence="5">Converts the preformed base xanthine, a product of nucleic acid breakdown, to xanthosine 5'-monophosphate (XMP), so it can be reused for RNA or DNA synthesis.</text>
</comment>
<dbReference type="PANTHER" id="PTHR43864:SF1">
    <property type="entry name" value="XANTHINE PHOSPHORIBOSYLTRANSFERASE"/>
    <property type="match status" value="1"/>
</dbReference>
<dbReference type="AlphaFoldDB" id="A0A4P8XP86"/>
<proteinExistence type="inferred from homology"/>
<evidence type="ECO:0000259" key="7">
    <source>
        <dbReference type="Pfam" id="PF00156"/>
    </source>
</evidence>
<dbReference type="GO" id="GO:0006166">
    <property type="term" value="P:purine ribonucleoside salvage"/>
    <property type="evidence" value="ECO:0007669"/>
    <property type="project" value="UniProtKB-KW"/>
</dbReference>
<comment type="pathway">
    <text evidence="5">Purine metabolism; XMP biosynthesis via salvage pathway; XMP from xanthine: step 1/1.</text>
</comment>
<dbReference type="NCBIfam" id="NF006671">
    <property type="entry name" value="PRK09219.1"/>
    <property type="match status" value="1"/>
</dbReference>
<keyword evidence="9" id="KW-1185">Reference proteome</keyword>
<comment type="catalytic activity">
    <reaction evidence="5">
        <text>XMP + diphosphate = xanthine + 5-phospho-alpha-D-ribose 1-diphosphate</text>
        <dbReference type="Rhea" id="RHEA:10800"/>
        <dbReference type="ChEBI" id="CHEBI:17712"/>
        <dbReference type="ChEBI" id="CHEBI:33019"/>
        <dbReference type="ChEBI" id="CHEBI:57464"/>
        <dbReference type="ChEBI" id="CHEBI:58017"/>
        <dbReference type="EC" id="2.4.2.22"/>
    </reaction>
</comment>